<name>A0A1Y2CH43_9BASI</name>
<accession>A0A1Y2CH43</accession>
<feature type="region of interest" description="Disordered" evidence="6">
    <location>
        <begin position="344"/>
        <end position="368"/>
    </location>
</feature>
<feature type="region of interest" description="Disordered" evidence="6">
    <location>
        <begin position="1"/>
        <end position="84"/>
    </location>
</feature>
<dbReference type="InterPro" id="IPR036864">
    <property type="entry name" value="Zn2-C6_fun-type_DNA-bd_sf"/>
</dbReference>
<dbReference type="PROSITE" id="PS50048">
    <property type="entry name" value="ZN2_CY6_FUNGAL_2"/>
    <property type="match status" value="1"/>
</dbReference>
<dbReference type="Gene3D" id="4.10.240.10">
    <property type="entry name" value="Zn(2)-C6 fungal-type DNA-binding domain"/>
    <property type="match status" value="1"/>
</dbReference>
<reference evidence="8 9" key="1">
    <citation type="submission" date="2016-07" db="EMBL/GenBank/DDBJ databases">
        <title>Pervasive Adenine N6-methylation of Active Genes in Fungi.</title>
        <authorList>
            <consortium name="DOE Joint Genome Institute"/>
            <person name="Mondo S.J."/>
            <person name="Dannebaum R.O."/>
            <person name="Kuo R.C."/>
            <person name="Labutti K."/>
            <person name="Haridas S."/>
            <person name="Kuo A."/>
            <person name="Salamov A."/>
            <person name="Ahrendt S.R."/>
            <person name="Lipzen A."/>
            <person name="Sullivan W."/>
            <person name="Andreopoulos W.B."/>
            <person name="Clum A."/>
            <person name="Lindquist E."/>
            <person name="Daum C."/>
            <person name="Ramamoorthy G.K."/>
            <person name="Gryganskyi A."/>
            <person name="Culley D."/>
            <person name="Magnuson J.K."/>
            <person name="James T.Y."/>
            <person name="O'Malley M.A."/>
            <person name="Stajich J.E."/>
            <person name="Spatafora J.W."/>
            <person name="Visel A."/>
            <person name="Grigoriev I.V."/>
        </authorList>
    </citation>
    <scope>NUCLEOTIDE SEQUENCE [LARGE SCALE GENOMIC DNA]</scope>
    <source>
        <strain evidence="8 9">62-1032</strain>
    </source>
</reference>
<keyword evidence="2" id="KW-0805">Transcription regulation</keyword>
<dbReference type="CDD" id="cd12148">
    <property type="entry name" value="fungal_TF_MHR"/>
    <property type="match status" value="1"/>
</dbReference>
<feature type="compositionally biased region" description="Pro residues" evidence="6">
    <location>
        <begin position="222"/>
        <end position="235"/>
    </location>
</feature>
<evidence type="ECO:0000256" key="6">
    <source>
        <dbReference type="SAM" id="MobiDB-lite"/>
    </source>
</evidence>
<comment type="subcellular location">
    <subcellularLocation>
        <location evidence="1">Nucleus</location>
    </subcellularLocation>
</comment>
<evidence type="ECO:0000256" key="1">
    <source>
        <dbReference type="ARBA" id="ARBA00004123"/>
    </source>
</evidence>
<dbReference type="InterPro" id="IPR001138">
    <property type="entry name" value="Zn2Cys6_DnaBD"/>
</dbReference>
<feature type="compositionally biased region" description="Low complexity" evidence="6">
    <location>
        <begin position="52"/>
        <end position="67"/>
    </location>
</feature>
<dbReference type="InParanoid" id="A0A1Y2CH43"/>
<comment type="caution">
    <text evidence="8">The sequence shown here is derived from an EMBL/GenBank/DDBJ whole genome shotgun (WGS) entry which is preliminary data.</text>
</comment>
<evidence type="ECO:0000313" key="8">
    <source>
        <dbReference type="EMBL" id="ORY46237.1"/>
    </source>
</evidence>
<dbReference type="SMART" id="SM00066">
    <property type="entry name" value="GAL4"/>
    <property type="match status" value="1"/>
</dbReference>
<proteinExistence type="predicted"/>
<dbReference type="SUPFAM" id="SSF57701">
    <property type="entry name" value="Zn2/Cys6 DNA-binding domain"/>
    <property type="match status" value="1"/>
</dbReference>
<feature type="compositionally biased region" description="Low complexity" evidence="6">
    <location>
        <begin position="74"/>
        <end position="84"/>
    </location>
</feature>
<dbReference type="InterPro" id="IPR051089">
    <property type="entry name" value="prtT"/>
</dbReference>
<dbReference type="OrthoDB" id="39175at2759"/>
<dbReference type="GO" id="GO:0000976">
    <property type="term" value="F:transcription cis-regulatory region binding"/>
    <property type="evidence" value="ECO:0007669"/>
    <property type="project" value="TreeGrafter"/>
</dbReference>
<dbReference type="GO" id="GO:0005634">
    <property type="term" value="C:nucleus"/>
    <property type="evidence" value="ECO:0007669"/>
    <property type="project" value="UniProtKB-SubCell"/>
</dbReference>
<dbReference type="Proteomes" id="UP000193467">
    <property type="component" value="Unassembled WGS sequence"/>
</dbReference>
<evidence type="ECO:0000256" key="5">
    <source>
        <dbReference type="ARBA" id="ARBA00023242"/>
    </source>
</evidence>
<dbReference type="STRING" id="106004.A0A1Y2CH43"/>
<feature type="compositionally biased region" description="Polar residues" evidence="6">
    <location>
        <begin position="18"/>
        <end position="28"/>
    </location>
</feature>
<feature type="compositionally biased region" description="Basic and acidic residues" evidence="6">
    <location>
        <begin position="295"/>
        <end position="314"/>
    </location>
</feature>
<dbReference type="AlphaFoldDB" id="A0A1Y2CH43"/>
<feature type="region of interest" description="Disordered" evidence="6">
    <location>
        <begin position="218"/>
        <end position="270"/>
    </location>
</feature>
<evidence type="ECO:0000256" key="4">
    <source>
        <dbReference type="ARBA" id="ARBA00023163"/>
    </source>
</evidence>
<keyword evidence="5" id="KW-0539">Nucleus</keyword>
<dbReference type="CDD" id="cd00067">
    <property type="entry name" value="GAL4"/>
    <property type="match status" value="1"/>
</dbReference>
<evidence type="ECO:0000313" key="9">
    <source>
        <dbReference type="Proteomes" id="UP000193467"/>
    </source>
</evidence>
<organism evidence="8 9">
    <name type="scientific">Leucosporidium creatinivorum</name>
    <dbReference type="NCBI Taxonomy" id="106004"/>
    <lineage>
        <taxon>Eukaryota</taxon>
        <taxon>Fungi</taxon>
        <taxon>Dikarya</taxon>
        <taxon>Basidiomycota</taxon>
        <taxon>Pucciniomycotina</taxon>
        <taxon>Microbotryomycetes</taxon>
        <taxon>Leucosporidiales</taxon>
        <taxon>Leucosporidium</taxon>
    </lineage>
</organism>
<feature type="compositionally biased region" description="Low complexity" evidence="6">
    <location>
        <begin position="344"/>
        <end position="366"/>
    </location>
</feature>
<keyword evidence="4" id="KW-0804">Transcription</keyword>
<dbReference type="Pfam" id="PF00172">
    <property type="entry name" value="Zn_clus"/>
    <property type="match status" value="1"/>
</dbReference>
<keyword evidence="3" id="KW-0238">DNA-binding</keyword>
<dbReference type="EMBL" id="MCGR01000121">
    <property type="protein sequence ID" value="ORY46237.1"/>
    <property type="molecule type" value="Genomic_DNA"/>
</dbReference>
<keyword evidence="9" id="KW-1185">Reference proteome</keyword>
<feature type="domain" description="Zn(2)-C6 fungal-type" evidence="7">
    <location>
        <begin position="102"/>
        <end position="133"/>
    </location>
</feature>
<evidence type="ECO:0000256" key="3">
    <source>
        <dbReference type="ARBA" id="ARBA00023125"/>
    </source>
</evidence>
<feature type="compositionally biased region" description="Polar residues" evidence="6">
    <location>
        <begin position="244"/>
        <end position="260"/>
    </location>
</feature>
<dbReference type="PANTHER" id="PTHR31845">
    <property type="entry name" value="FINGER DOMAIN PROTEIN, PUTATIVE-RELATED"/>
    <property type="match status" value="1"/>
</dbReference>
<protein>
    <recommendedName>
        <fullName evidence="7">Zn(2)-C6 fungal-type domain-containing protein</fullName>
    </recommendedName>
</protein>
<dbReference type="PROSITE" id="PS00463">
    <property type="entry name" value="ZN2_CY6_FUNGAL_1"/>
    <property type="match status" value="1"/>
</dbReference>
<dbReference type="GO" id="GO:0000981">
    <property type="term" value="F:DNA-binding transcription factor activity, RNA polymerase II-specific"/>
    <property type="evidence" value="ECO:0007669"/>
    <property type="project" value="InterPro"/>
</dbReference>
<evidence type="ECO:0000259" key="7">
    <source>
        <dbReference type="PROSITE" id="PS50048"/>
    </source>
</evidence>
<dbReference type="GO" id="GO:0008270">
    <property type="term" value="F:zinc ion binding"/>
    <property type="evidence" value="ECO:0007669"/>
    <property type="project" value="InterPro"/>
</dbReference>
<feature type="region of interest" description="Disordered" evidence="6">
    <location>
        <begin position="289"/>
        <end position="314"/>
    </location>
</feature>
<dbReference type="PANTHER" id="PTHR31845:SF17">
    <property type="entry name" value="ZN(II)2CYS6 TRANSCRIPTION FACTOR (EUROFUNG)"/>
    <property type="match status" value="1"/>
</dbReference>
<evidence type="ECO:0000256" key="2">
    <source>
        <dbReference type="ARBA" id="ARBA00023015"/>
    </source>
</evidence>
<sequence>MSSNAGEHSHSQGHVPLLSSQPLANTSPYGHPPPHPYYQQQQQHQPYPPTSLPSSRPPQHQQSHSMSVAPIHAPAPAGPSQSTSAASSAAILAGQKSRSVMACVLCRKQKMKCEGPDKAPCKRCRTAGVDCTFEAPPAAAPRARGGGASEAYVEARFSQVEERLANLENAPPAPQAVAVAVSSSAPSSSALVARNGAIVTDHERRIAALEAQVYALHLSASNPPPPPTHLQPPNPYYSSQPQYATQTFSHYSGQSASASPPLSKPQFDAASGPCSFANGEVFRQRYPSEGTPAAEQRDHEHRDKRHKPDLPVSGERDFIARGVVTEEEATLCFESYFHTFPQPSGLPSSPVDPLSSSTSSANGSSSRPIRLPFAETRARSSLLLATIVSIGARSLSRFDTYKATLKEAIRLCHATFLSEPGEEPTSLDLKGMMLLSLYNGMPDLMSHGITLTYRFGAPTALLEFEKLSEEDKVGKKGRILVRRGRTFLVSFLWTSFYSYCRGLHGFYHVPSDVIRKQLDILESSKFTEPPSDRRIRVNVEECLILRDVFDKLGPGMRMESPSYEELFEIVEAGNAELTQWDKKWIDMMEAVTQWGDSRELKTAVPLHHGRMCLLMYIFRDMVVDDRARSYPKMREFARMGAESALVILRWGVESRIWLPHSMVAQYLHHVNIPTAITLLYVVTRLFPSDACFPLIRRLLHRLLKQCDSCIAGNNGTKHEVARALETKRLVLEFDRYAFEEGGDEAPDREVKEEGGLFGDEVTASLEGMRLEQALWGIVLVGALDD</sequence>
<gene>
    <name evidence="8" type="ORF">BCR35DRAFT_336240</name>
</gene>